<name>A0ABW1NCM6_9ACTN</name>
<keyword evidence="1" id="KW-0472">Membrane</keyword>
<dbReference type="EMBL" id="JBHSRF010000007">
    <property type="protein sequence ID" value="MFC6081079.1"/>
    <property type="molecule type" value="Genomic_DNA"/>
</dbReference>
<feature type="transmembrane region" description="Helical" evidence="1">
    <location>
        <begin position="5"/>
        <end position="26"/>
    </location>
</feature>
<protein>
    <submittedName>
        <fullName evidence="2">Uncharacterized protein</fullName>
    </submittedName>
</protein>
<evidence type="ECO:0000256" key="1">
    <source>
        <dbReference type="SAM" id="Phobius"/>
    </source>
</evidence>
<keyword evidence="3" id="KW-1185">Reference proteome</keyword>
<sequence>MQQKVFGYAAVALWGLVGLNATAISIELADPDNWSAPLRAITCGAIALTTVWAIGRIVNAIELITTNQKESAELIAAAQRESAQRYTEGSKLVAEKIDTLATNLSDVTLRELFRTSYLQGQLDVLSTQYPT</sequence>
<dbReference type="RefSeq" id="WP_380748527.1">
    <property type="nucleotide sequence ID" value="NZ_JBHSRF010000007.1"/>
</dbReference>
<keyword evidence="1" id="KW-1133">Transmembrane helix</keyword>
<organism evidence="2 3">
    <name type="scientific">Sphaerisporangium aureirubrum</name>
    <dbReference type="NCBI Taxonomy" id="1544736"/>
    <lineage>
        <taxon>Bacteria</taxon>
        <taxon>Bacillati</taxon>
        <taxon>Actinomycetota</taxon>
        <taxon>Actinomycetes</taxon>
        <taxon>Streptosporangiales</taxon>
        <taxon>Streptosporangiaceae</taxon>
        <taxon>Sphaerisporangium</taxon>
    </lineage>
</organism>
<gene>
    <name evidence="2" type="ORF">ACFP1K_07890</name>
</gene>
<accession>A0ABW1NCM6</accession>
<reference evidence="3" key="1">
    <citation type="journal article" date="2019" name="Int. J. Syst. Evol. Microbiol.">
        <title>The Global Catalogue of Microorganisms (GCM) 10K type strain sequencing project: providing services to taxonomists for standard genome sequencing and annotation.</title>
        <authorList>
            <consortium name="The Broad Institute Genomics Platform"/>
            <consortium name="The Broad Institute Genome Sequencing Center for Infectious Disease"/>
            <person name="Wu L."/>
            <person name="Ma J."/>
        </authorList>
    </citation>
    <scope>NUCLEOTIDE SEQUENCE [LARGE SCALE GENOMIC DNA]</scope>
    <source>
        <strain evidence="3">JCM 30346</strain>
    </source>
</reference>
<evidence type="ECO:0000313" key="2">
    <source>
        <dbReference type="EMBL" id="MFC6081079.1"/>
    </source>
</evidence>
<dbReference type="Proteomes" id="UP001596137">
    <property type="component" value="Unassembled WGS sequence"/>
</dbReference>
<proteinExistence type="predicted"/>
<keyword evidence="1" id="KW-0812">Transmembrane</keyword>
<evidence type="ECO:0000313" key="3">
    <source>
        <dbReference type="Proteomes" id="UP001596137"/>
    </source>
</evidence>
<comment type="caution">
    <text evidence="2">The sequence shown here is derived from an EMBL/GenBank/DDBJ whole genome shotgun (WGS) entry which is preliminary data.</text>
</comment>
<feature type="transmembrane region" description="Helical" evidence="1">
    <location>
        <begin position="38"/>
        <end position="58"/>
    </location>
</feature>